<proteinExistence type="predicted"/>
<sequence length="46" mass="5296">MAGETRYDKKFIYKARTRPFSQVCVCDGYGVIFFRPVNTTSEQLTA</sequence>
<dbReference type="AlphaFoldDB" id="A0A0E9PTY5"/>
<accession>A0A0E9PTY5</accession>
<dbReference type="EMBL" id="GBXM01100623">
    <property type="protein sequence ID" value="JAH07954.1"/>
    <property type="molecule type" value="Transcribed_RNA"/>
</dbReference>
<reference evidence="1" key="1">
    <citation type="submission" date="2014-11" db="EMBL/GenBank/DDBJ databases">
        <authorList>
            <person name="Amaro Gonzalez C."/>
        </authorList>
    </citation>
    <scope>NUCLEOTIDE SEQUENCE</scope>
</reference>
<name>A0A0E9PTY5_ANGAN</name>
<evidence type="ECO:0000313" key="1">
    <source>
        <dbReference type="EMBL" id="JAH07954.1"/>
    </source>
</evidence>
<protein>
    <submittedName>
        <fullName evidence="1">Uncharacterized protein</fullName>
    </submittedName>
</protein>
<reference evidence="1" key="2">
    <citation type="journal article" date="2015" name="Fish Shellfish Immunol.">
        <title>Early steps in the European eel (Anguilla anguilla)-Vibrio vulnificus interaction in the gills: Role of the RtxA13 toxin.</title>
        <authorList>
            <person name="Callol A."/>
            <person name="Pajuelo D."/>
            <person name="Ebbesson L."/>
            <person name="Teles M."/>
            <person name="MacKenzie S."/>
            <person name="Amaro C."/>
        </authorList>
    </citation>
    <scope>NUCLEOTIDE SEQUENCE</scope>
</reference>
<organism evidence="1">
    <name type="scientific">Anguilla anguilla</name>
    <name type="common">European freshwater eel</name>
    <name type="synonym">Muraena anguilla</name>
    <dbReference type="NCBI Taxonomy" id="7936"/>
    <lineage>
        <taxon>Eukaryota</taxon>
        <taxon>Metazoa</taxon>
        <taxon>Chordata</taxon>
        <taxon>Craniata</taxon>
        <taxon>Vertebrata</taxon>
        <taxon>Euteleostomi</taxon>
        <taxon>Actinopterygii</taxon>
        <taxon>Neopterygii</taxon>
        <taxon>Teleostei</taxon>
        <taxon>Anguilliformes</taxon>
        <taxon>Anguillidae</taxon>
        <taxon>Anguilla</taxon>
    </lineage>
</organism>